<evidence type="ECO:0000259" key="1">
    <source>
        <dbReference type="Pfam" id="PF26563"/>
    </source>
</evidence>
<dbReference type="GO" id="GO:0009898">
    <property type="term" value="C:cytoplasmic side of plasma membrane"/>
    <property type="evidence" value="ECO:0007669"/>
    <property type="project" value="TreeGrafter"/>
</dbReference>
<dbReference type="GO" id="GO:0005829">
    <property type="term" value="C:cytosol"/>
    <property type="evidence" value="ECO:0007669"/>
    <property type="project" value="TreeGrafter"/>
</dbReference>
<reference evidence="2 3" key="1">
    <citation type="submission" date="2015-01" db="EMBL/GenBank/DDBJ databases">
        <title>Genome sequence of Mycobacterium llatzerense and Mycobacterium immunogenum recovered from brain abscess.</title>
        <authorList>
            <person name="Greninger A.L."/>
            <person name="Langelier C."/>
            <person name="Cunningham G."/>
            <person name="Chiu C.Y."/>
            <person name="Miller S."/>
        </authorList>
    </citation>
    <scope>NUCLEOTIDE SEQUENCE [LARGE SCALE GENOMIC DNA]</scope>
    <source>
        <strain evidence="2 3">CLUC14</strain>
    </source>
</reference>
<dbReference type="InterPro" id="IPR059050">
    <property type="entry name" value="Rv3660c_N"/>
</dbReference>
<comment type="caution">
    <text evidence="2">The sequence shown here is derived from an EMBL/GenBank/DDBJ whole genome shotgun (WGS) entry which is preliminary data.</text>
</comment>
<dbReference type="OrthoDB" id="3252838at2"/>
<dbReference type="Pfam" id="PF26563">
    <property type="entry name" value="Rv3660c_N"/>
    <property type="match status" value="1"/>
</dbReference>
<dbReference type="GO" id="GO:0016887">
    <property type="term" value="F:ATP hydrolysis activity"/>
    <property type="evidence" value="ECO:0007669"/>
    <property type="project" value="TreeGrafter"/>
</dbReference>
<dbReference type="Proteomes" id="UP000032221">
    <property type="component" value="Unassembled WGS sequence"/>
</dbReference>
<dbReference type="NCBIfam" id="TIGR03815">
    <property type="entry name" value="CpaE_hom_Actino"/>
    <property type="match status" value="1"/>
</dbReference>
<dbReference type="AlphaFoldDB" id="A0A0D1J7W8"/>
<dbReference type="RefSeq" id="WP_043397285.1">
    <property type="nucleotide sequence ID" value="NZ_BAAARC010000001.1"/>
</dbReference>
<dbReference type="PATRIC" id="fig|280871.6.peg.1451"/>
<dbReference type="InterPro" id="IPR027417">
    <property type="entry name" value="P-loop_NTPase"/>
</dbReference>
<dbReference type="Gene3D" id="3.40.50.300">
    <property type="entry name" value="P-loop containing nucleotide triphosphate hydrolases"/>
    <property type="match status" value="1"/>
</dbReference>
<name>A0A0D1J7W8_9MYCO</name>
<dbReference type="GO" id="GO:0005524">
    <property type="term" value="F:ATP binding"/>
    <property type="evidence" value="ECO:0007669"/>
    <property type="project" value="TreeGrafter"/>
</dbReference>
<dbReference type="PANTHER" id="PTHR43384">
    <property type="entry name" value="SEPTUM SITE-DETERMINING PROTEIN MIND HOMOLOG, CHLOROPLASTIC-RELATED"/>
    <property type="match status" value="1"/>
</dbReference>
<dbReference type="InterPro" id="IPR022521">
    <property type="entry name" value="Rv3660c"/>
</dbReference>
<proteinExistence type="predicted"/>
<protein>
    <submittedName>
        <fullName evidence="2">ATPase AAA</fullName>
    </submittedName>
</protein>
<gene>
    <name evidence="2" type="ORF">TL10_07030</name>
</gene>
<accession>A0A0D1J7W8</accession>
<evidence type="ECO:0000313" key="3">
    <source>
        <dbReference type="Proteomes" id="UP000032221"/>
    </source>
</evidence>
<keyword evidence="3" id="KW-1185">Reference proteome</keyword>
<dbReference type="STRING" id="280871.TL10_07030"/>
<dbReference type="InterPro" id="IPR050625">
    <property type="entry name" value="ParA/MinD_ATPase"/>
</dbReference>
<evidence type="ECO:0000313" key="2">
    <source>
        <dbReference type="EMBL" id="KIU17668.1"/>
    </source>
</evidence>
<feature type="domain" description="Rv3660c-like CheY-like N-terminal" evidence="1">
    <location>
        <begin position="10"/>
        <end position="114"/>
    </location>
</feature>
<organism evidence="2 3">
    <name type="scientific">Mycolicibacterium llatzerense</name>
    <dbReference type="NCBI Taxonomy" id="280871"/>
    <lineage>
        <taxon>Bacteria</taxon>
        <taxon>Bacillati</taxon>
        <taxon>Actinomycetota</taxon>
        <taxon>Actinomycetes</taxon>
        <taxon>Mycobacteriales</taxon>
        <taxon>Mycobacteriaceae</taxon>
        <taxon>Mycolicibacterium</taxon>
    </lineage>
</organism>
<dbReference type="EMBL" id="JXST01000007">
    <property type="protein sequence ID" value="KIU17668.1"/>
    <property type="molecule type" value="Genomic_DNA"/>
</dbReference>
<dbReference type="PANTHER" id="PTHR43384:SF11">
    <property type="entry name" value="SEPTUM SITE DETERMINING PROTEIN"/>
    <property type="match status" value="1"/>
</dbReference>
<dbReference type="GO" id="GO:0051782">
    <property type="term" value="P:negative regulation of cell division"/>
    <property type="evidence" value="ECO:0007669"/>
    <property type="project" value="TreeGrafter"/>
</dbReference>
<dbReference type="SUPFAM" id="SSF52540">
    <property type="entry name" value="P-loop containing nucleoside triphosphate hydrolases"/>
    <property type="match status" value="1"/>
</dbReference>
<sequence>MATTGALALISDAGLRAEIERIAAAAGIRVVYAAEPSGRKAWVGAAAVLLDVEAAQRCRELGMPRRPAVLLIAADTPGTREFEAAMVIGAQAVITLPGQESGLVGVLSEAAAGESDGRRGAVVAVIGGRGGGGASVFAIALAQAAAEPDRECLLVDVDAWGGGIDLALGAECDAGLRWPDLAAAGGRLSFPALRDALPRRRGVVVLSAGRAGVELRPTALAAVVEAGSRAGATVICDVPRQSSPAAETVLAAADLVVVVAPAELRSCAATRVVADWVTAVNPNVGLVVRGPAPGGLRAAEMATILGLPLLAAMRAESNLDGALERGGLGRSLRRRSPLTVAARRVLAVLHQQPGEAA</sequence>